<dbReference type="Gene3D" id="3.40.50.20">
    <property type="match status" value="1"/>
</dbReference>
<dbReference type="RefSeq" id="WP_353301260.1">
    <property type="nucleotide sequence ID" value="NZ_BAABWN010000001.1"/>
</dbReference>
<evidence type="ECO:0000256" key="2">
    <source>
        <dbReference type="ARBA" id="ARBA00001946"/>
    </source>
</evidence>
<evidence type="ECO:0000256" key="14">
    <source>
        <dbReference type="ARBA" id="ARBA00023316"/>
    </source>
</evidence>
<keyword evidence="12 16" id="KW-0133">Cell shape</keyword>
<feature type="domain" description="ATP-grasp" evidence="18">
    <location>
        <begin position="108"/>
        <end position="303"/>
    </location>
</feature>
<comment type="cofactor">
    <cofactor evidence="2">
        <name>Mg(2+)</name>
        <dbReference type="ChEBI" id="CHEBI:18420"/>
    </cofactor>
</comment>
<evidence type="ECO:0000259" key="18">
    <source>
        <dbReference type="PROSITE" id="PS50975"/>
    </source>
</evidence>
<comment type="caution">
    <text evidence="19">The sequence shown here is derived from an EMBL/GenBank/DDBJ whole genome shotgun (WGS) entry which is preliminary data.</text>
</comment>
<keyword evidence="9 16" id="KW-0436">Ligase</keyword>
<dbReference type="EC" id="6.3.2.4" evidence="7 16"/>
<comment type="cofactor">
    <cofactor evidence="1">
        <name>Mn(2+)</name>
        <dbReference type="ChEBI" id="CHEBI:29035"/>
    </cofactor>
</comment>
<dbReference type="InterPro" id="IPR011127">
    <property type="entry name" value="Dala_Dala_lig_N"/>
</dbReference>
<keyword evidence="10 17" id="KW-0547">Nucleotide-binding</keyword>
<dbReference type="SUPFAM" id="SSF56059">
    <property type="entry name" value="Glutathione synthetase ATP-binding domain-like"/>
    <property type="match status" value="1"/>
</dbReference>
<evidence type="ECO:0000256" key="5">
    <source>
        <dbReference type="ARBA" id="ARBA00004752"/>
    </source>
</evidence>
<dbReference type="Pfam" id="PF01820">
    <property type="entry name" value="Dala_Dala_lig_N"/>
    <property type="match status" value="1"/>
</dbReference>
<evidence type="ECO:0000256" key="11">
    <source>
        <dbReference type="ARBA" id="ARBA00022840"/>
    </source>
</evidence>
<evidence type="ECO:0000256" key="4">
    <source>
        <dbReference type="ARBA" id="ARBA00004496"/>
    </source>
</evidence>
<dbReference type="NCBIfam" id="TIGR01205">
    <property type="entry name" value="D_ala_D_alaTIGR"/>
    <property type="match status" value="1"/>
</dbReference>
<protein>
    <recommendedName>
        <fullName evidence="7 16">D-alanine--D-alanine ligase</fullName>
        <ecNumber evidence="7 16">6.3.2.4</ecNumber>
    </recommendedName>
    <alternativeName>
        <fullName evidence="16">D-Ala-D-Ala ligase</fullName>
    </alternativeName>
    <alternativeName>
        <fullName evidence="16">D-alanylalanine synthetase</fullName>
    </alternativeName>
</protein>
<organism evidence="19 20">
    <name type="scientific">Sessilibacter corallicola</name>
    <dbReference type="NCBI Taxonomy" id="2904075"/>
    <lineage>
        <taxon>Bacteria</taxon>
        <taxon>Pseudomonadati</taxon>
        <taxon>Pseudomonadota</taxon>
        <taxon>Gammaproteobacteria</taxon>
        <taxon>Cellvibrionales</taxon>
        <taxon>Cellvibrionaceae</taxon>
        <taxon>Sessilibacter</taxon>
    </lineage>
</organism>
<dbReference type="Gene3D" id="3.30.1490.20">
    <property type="entry name" value="ATP-grasp fold, A domain"/>
    <property type="match status" value="1"/>
</dbReference>
<dbReference type="PANTHER" id="PTHR23132:SF23">
    <property type="entry name" value="D-ALANINE--D-ALANINE LIGASE B"/>
    <property type="match status" value="1"/>
</dbReference>
<evidence type="ECO:0000313" key="20">
    <source>
        <dbReference type="Proteomes" id="UP001465153"/>
    </source>
</evidence>
<reference evidence="19 20" key="1">
    <citation type="submission" date="2024-04" db="EMBL/GenBank/DDBJ databases">
        <title>Draft genome sequence of Sessilibacter corallicola NBRC 116591.</title>
        <authorList>
            <person name="Miyakawa T."/>
            <person name="Kusuya Y."/>
            <person name="Miura T."/>
        </authorList>
    </citation>
    <scope>NUCLEOTIDE SEQUENCE [LARGE SCALE GENOMIC DNA]</scope>
    <source>
        <strain evidence="19 20">KU-00831-HH</strain>
    </source>
</reference>
<evidence type="ECO:0000256" key="12">
    <source>
        <dbReference type="ARBA" id="ARBA00022960"/>
    </source>
</evidence>
<comment type="catalytic activity">
    <reaction evidence="15 16">
        <text>2 D-alanine + ATP = D-alanyl-D-alanine + ADP + phosphate + H(+)</text>
        <dbReference type="Rhea" id="RHEA:11224"/>
        <dbReference type="ChEBI" id="CHEBI:15378"/>
        <dbReference type="ChEBI" id="CHEBI:30616"/>
        <dbReference type="ChEBI" id="CHEBI:43474"/>
        <dbReference type="ChEBI" id="CHEBI:57416"/>
        <dbReference type="ChEBI" id="CHEBI:57822"/>
        <dbReference type="ChEBI" id="CHEBI:456216"/>
        <dbReference type="EC" id="6.3.2.4"/>
    </reaction>
</comment>
<evidence type="ECO:0000256" key="15">
    <source>
        <dbReference type="ARBA" id="ARBA00047614"/>
    </source>
</evidence>
<comment type="pathway">
    <text evidence="5 16">Cell wall biogenesis; peptidoglycan biosynthesis.</text>
</comment>
<dbReference type="InterPro" id="IPR005905">
    <property type="entry name" value="D_ala_D_ala"/>
</dbReference>
<dbReference type="InterPro" id="IPR016185">
    <property type="entry name" value="PreATP-grasp_dom_sf"/>
</dbReference>
<gene>
    <name evidence="16" type="primary">ddl</name>
    <name evidence="19" type="ORF">NBRC116591_00820</name>
</gene>
<keyword evidence="8 16" id="KW-0963">Cytoplasm</keyword>
<evidence type="ECO:0000256" key="6">
    <source>
        <dbReference type="ARBA" id="ARBA00010871"/>
    </source>
</evidence>
<dbReference type="PIRSF" id="PIRSF039102">
    <property type="entry name" value="Ddl/VanB"/>
    <property type="match status" value="1"/>
</dbReference>
<evidence type="ECO:0000256" key="17">
    <source>
        <dbReference type="PROSITE-ProRule" id="PRU00409"/>
    </source>
</evidence>
<proteinExistence type="inferred from homology"/>
<dbReference type="GO" id="GO:0016874">
    <property type="term" value="F:ligase activity"/>
    <property type="evidence" value="ECO:0007669"/>
    <property type="project" value="UniProtKB-KW"/>
</dbReference>
<name>A0ABQ0A3Q8_9GAMM</name>
<keyword evidence="20" id="KW-1185">Reference proteome</keyword>
<evidence type="ECO:0000256" key="9">
    <source>
        <dbReference type="ARBA" id="ARBA00022598"/>
    </source>
</evidence>
<comment type="similarity">
    <text evidence="6 16">Belongs to the D-alanine--D-alanine ligase family.</text>
</comment>
<evidence type="ECO:0000256" key="1">
    <source>
        <dbReference type="ARBA" id="ARBA00001936"/>
    </source>
</evidence>
<comment type="subcellular location">
    <subcellularLocation>
        <location evidence="4 16">Cytoplasm</location>
    </subcellularLocation>
</comment>
<keyword evidence="14 16" id="KW-0961">Cell wall biogenesis/degradation</keyword>
<evidence type="ECO:0000256" key="13">
    <source>
        <dbReference type="ARBA" id="ARBA00022984"/>
    </source>
</evidence>
<dbReference type="Pfam" id="PF07478">
    <property type="entry name" value="Dala_Dala_lig_C"/>
    <property type="match status" value="1"/>
</dbReference>
<dbReference type="InterPro" id="IPR013815">
    <property type="entry name" value="ATP_grasp_subdomain_1"/>
</dbReference>
<comment type="function">
    <text evidence="3 16">Cell wall formation.</text>
</comment>
<dbReference type="HAMAP" id="MF_00047">
    <property type="entry name" value="Dala_Dala_lig"/>
    <property type="match status" value="1"/>
</dbReference>
<keyword evidence="11 17" id="KW-0067">ATP-binding</keyword>
<dbReference type="InterPro" id="IPR000291">
    <property type="entry name" value="D-Ala_lig_Van_CS"/>
</dbReference>
<keyword evidence="13 16" id="KW-0573">Peptidoglycan synthesis</keyword>
<dbReference type="EMBL" id="BAABWN010000001">
    <property type="protein sequence ID" value="GAA6166272.1"/>
    <property type="molecule type" value="Genomic_DNA"/>
</dbReference>
<evidence type="ECO:0000313" key="19">
    <source>
        <dbReference type="EMBL" id="GAA6166272.1"/>
    </source>
</evidence>
<dbReference type="PROSITE" id="PS50975">
    <property type="entry name" value="ATP_GRASP"/>
    <property type="match status" value="1"/>
</dbReference>
<evidence type="ECO:0000256" key="16">
    <source>
        <dbReference type="HAMAP-Rule" id="MF_00047"/>
    </source>
</evidence>
<dbReference type="Proteomes" id="UP001465153">
    <property type="component" value="Unassembled WGS sequence"/>
</dbReference>
<dbReference type="SUPFAM" id="SSF52440">
    <property type="entry name" value="PreATP-grasp domain"/>
    <property type="match status" value="1"/>
</dbReference>
<accession>A0ABQ0A3Q8</accession>
<dbReference type="PROSITE" id="PS00843">
    <property type="entry name" value="DALA_DALA_LIGASE_1"/>
    <property type="match status" value="1"/>
</dbReference>
<dbReference type="InterPro" id="IPR011095">
    <property type="entry name" value="Dala_Dala_lig_C"/>
</dbReference>
<dbReference type="InterPro" id="IPR011761">
    <property type="entry name" value="ATP-grasp"/>
</dbReference>
<evidence type="ECO:0000256" key="7">
    <source>
        <dbReference type="ARBA" id="ARBA00012216"/>
    </source>
</evidence>
<dbReference type="Gene3D" id="3.30.470.20">
    <property type="entry name" value="ATP-grasp fold, B domain"/>
    <property type="match status" value="1"/>
</dbReference>
<dbReference type="NCBIfam" id="NF002378">
    <property type="entry name" value="PRK01372.1"/>
    <property type="match status" value="1"/>
</dbReference>
<sequence>MSGQLIQQLGRVAVLYGGTSAEREISLKSGKAISRALDAAGVDIVEIDLGAKPISQLIDQNIDRAFIALHGPGGEDGKIQAALELLGIPYTGSNVQASALAMDKLKSKYLWLALGLPTPNFEVLTATTDWDSCLNKLGGKAMVKPAHEGSSIGMSKVDCADDLRIAYENACQFDPSIIAEELIEGAEYTVTVLANRCLSPIKVVVNNTFYDYQAKYFSDETQYLIPCGLDEEKLSELCELALKAFESVGCSGWGRVDFMADQQGNFYLLEVNTVPGMTDHSLVPMAANSVGLSFQDLCVEIISQTLVKETQ</sequence>
<evidence type="ECO:0000256" key="10">
    <source>
        <dbReference type="ARBA" id="ARBA00022741"/>
    </source>
</evidence>
<dbReference type="PROSITE" id="PS00844">
    <property type="entry name" value="DALA_DALA_LIGASE_2"/>
    <property type="match status" value="1"/>
</dbReference>
<evidence type="ECO:0000256" key="3">
    <source>
        <dbReference type="ARBA" id="ARBA00003921"/>
    </source>
</evidence>
<dbReference type="PANTHER" id="PTHR23132">
    <property type="entry name" value="D-ALANINE--D-ALANINE LIGASE"/>
    <property type="match status" value="1"/>
</dbReference>
<evidence type="ECO:0000256" key="8">
    <source>
        <dbReference type="ARBA" id="ARBA00022490"/>
    </source>
</evidence>